<sequence length="100" mass="10888">GLLTEVLLKALMQCPNIKSQQTTETVVPYTRNCFSNSSLSAVQREFGVDGEHKVVFIKCLECFDIGAVFLVLGGPKAACMGCAGFAAFSVVIEKFLERHQ</sequence>
<accession>A0A2K3K5J7</accession>
<reference evidence="1 2" key="1">
    <citation type="journal article" date="2014" name="Am. J. Bot.">
        <title>Genome assembly and annotation for red clover (Trifolium pratense; Fabaceae).</title>
        <authorList>
            <person name="Istvanek J."/>
            <person name="Jaros M."/>
            <person name="Krenek A."/>
            <person name="Repkova J."/>
        </authorList>
    </citation>
    <scope>NUCLEOTIDE SEQUENCE [LARGE SCALE GENOMIC DNA]</scope>
    <source>
        <strain evidence="2">cv. Tatra</strain>
        <tissue evidence="1">Young leaves</tissue>
    </source>
</reference>
<gene>
    <name evidence="1" type="ORF">L195_g052521</name>
</gene>
<dbReference type="STRING" id="57577.A0A2K3K5J7"/>
<protein>
    <submittedName>
        <fullName evidence="1">Mitochondrial import inner membrane translocase subunit TIM22</fullName>
    </submittedName>
</protein>
<feature type="non-terminal residue" evidence="1">
    <location>
        <position position="1"/>
    </location>
</feature>
<dbReference type="Proteomes" id="UP000236291">
    <property type="component" value="Unassembled WGS sequence"/>
</dbReference>
<proteinExistence type="predicted"/>
<name>A0A2K3K5J7_TRIPR</name>
<reference evidence="1 2" key="2">
    <citation type="journal article" date="2017" name="Front. Plant Sci.">
        <title>Gene Classification and Mining of Molecular Markers Useful in Red Clover (Trifolium pratense) Breeding.</title>
        <authorList>
            <person name="Istvanek J."/>
            <person name="Dluhosova J."/>
            <person name="Dluhos P."/>
            <person name="Patkova L."/>
            <person name="Nedelnik J."/>
            <person name="Repkova J."/>
        </authorList>
    </citation>
    <scope>NUCLEOTIDE SEQUENCE [LARGE SCALE GENOMIC DNA]</scope>
    <source>
        <strain evidence="2">cv. Tatra</strain>
        <tissue evidence="1">Young leaves</tissue>
    </source>
</reference>
<evidence type="ECO:0000313" key="1">
    <source>
        <dbReference type="EMBL" id="PNX61557.1"/>
    </source>
</evidence>
<dbReference type="EMBL" id="ASHM01085574">
    <property type="protein sequence ID" value="PNX61557.1"/>
    <property type="molecule type" value="Genomic_DNA"/>
</dbReference>
<evidence type="ECO:0000313" key="2">
    <source>
        <dbReference type="Proteomes" id="UP000236291"/>
    </source>
</evidence>
<dbReference type="AlphaFoldDB" id="A0A2K3K5J7"/>
<organism evidence="1 2">
    <name type="scientific">Trifolium pratense</name>
    <name type="common">Red clover</name>
    <dbReference type="NCBI Taxonomy" id="57577"/>
    <lineage>
        <taxon>Eukaryota</taxon>
        <taxon>Viridiplantae</taxon>
        <taxon>Streptophyta</taxon>
        <taxon>Embryophyta</taxon>
        <taxon>Tracheophyta</taxon>
        <taxon>Spermatophyta</taxon>
        <taxon>Magnoliopsida</taxon>
        <taxon>eudicotyledons</taxon>
        <taxon>Gunneridae</taxon>
        <taxon>Pentapetalae</taxon>
        <taxon>rosids</taxon>
        <taxon>fabids</taxon>
        <taxon>Fabales</taxon>
        <taxon>Fabaceae</taxon>
        <taxon>Papilionoideae</taxon>
        <taxon>50 kb inversion clade</taxon>
        <taxon>NPAAA clade</taxon>
        <taxon>Hologalegina</taxon>
        <taxon>IRL clade</taxon>
        <taxon>Trifolieae</taxon>
        <taxon>Trifolium</taxon>
    </lineage>
</organism>
<comment type="caution">
    <text evidence="1">The sequence shown here is derived from an EMBL/GenBank/DDBJ whole genome shotgun (WGS) entry which is preliminary data.</text>
</comment>